<dbReference type="EMBL" id="GDHC01010790">
    <property type="protein sequence ID" value="JAQ07839.1"/>
    <property type="molecule type" value="Transcribed_RNA"/>
</dbReference>
<dbReference type="AlphaFoldDB" id="A0A0A9YLL7"/>
<sequence>QQQQQQRPSSQSYSTLSMQPVQQSGQSGGIGGSGNGLANTWSNHDANALPLNESNRNVGPSRSLAPLSTVPLASSRAPSAQPPSMTIPPSLSFENDRVAEQKSNAVMLMFKEINGLLARNEEQRNDPVDVAQLKALMHILSKKFVFVLHYNRFHSKVVANIEEL</sequence>
<evidence type="ECO:0000313" key="2">
    <source>
        <dbReference type="EMBL" id="JAG30435.1"/>
    </source>
</evidence>
<evidence type="ECO:0000256" key="1">
    <source>
        <dbReference type="SAM" id="MobiDB-lite"/>
    </source>
</evidence>
<feature type="region of interest" description="Disordered" evidence="1">
    <location>
        <begin position="1"/>
        <end position="92"/>
    </location>
</feature>
<dbReference type="EMBL" id="GBHO01013169">
    <property type="protein sequence ID" value="JAG30435.1"/>
    <property type="molecule type" value="Transcribed_RNA"/>
</dbReference>
<evidence type="ECO:0000313" key="3">
    <source>
        <dbReference type="EMBL" id="JAQ07839.1"/>
    </source>
</evidence>
<protein>
    <submittedName>
        <fullName evidence="2">Agrin</fullName>
    </submittedName>
</protein>
<reference evidence="3" key="3">
    <citation type="journal article" date="2016" name="Gigascience">
        <title>De novo construction of an expanded transcriptome assembly for the western tarnished plant bug, Lygus hesperus.</title>
        <authorList>
            <person name="Tassone E.E."/>
            <person name="Geib S.M."/>
            <person name="Hall B."/>
            <person name="Fabrick J.A."/>
            <person name="Brent C.S."/>
            <person name="Hull J.J."/>
        </authorList>
    </citation>
    <scope>NUCLEOTIDE SEQUENCE</scope>
</reference>
<proteinExistence type="predicted"/>
<name>A0A0A9YLL7_LYGHE</name>
<gene>
    <name evidence="2" type="primary">AGRN_5</name>
    <name evidence="2" type="ORF">CM83_15227</name>
    <name evidence="3" type="ORF">g.95201</name>
</gene>
<feature type="compositionally biased region" description="Low complexity" evidence="1">
    <location>
        <begin position="71"/>
        <end position="84"/>
    </location>
</feature>
<reference evidence="2" key="1">
    <citation type="journal article" date="2014" name="PLoS ONE">
        <title>Transcriptome-Based Identification of ABC Transporters in the Western Tarnished Plant Bug Lygus hesperus.</title>
        <authorList>
            <person name="Hull J.J."/>
            <person name="Chaney K."/>
            <person name="Geib S.M."/>
            <person name="Fabrick J.A."/>
            <person name="Brent C.S."/>
            <person name="Walsh D."/>
            <person name="Lavine L.C."/>
        </authorList>
    </citation>
    <scope>NUCLEOTIDE SEQUENCE</scope>
</reference>
<reference evidence="2" key="2">
    <citation type="submission" date="2014-07" db="EMBL/GenBank/DDBJ databases">
        <authorList>
            <person name="Hull J."/>
        </authorList>
    </citation>
    <scope>NUCLEOTIDE SEQUENCE</scope>
</reference>
<feature type="compositionally biased region" description="Gly residues" evidence="1">
    <location>
        <begin position="26"/>
        <end position="35"/>
    </location>
</feature>
<organism evidence="2">
    <name type="scientific">Lygus hesperus</name>
    <name type="common">Western plant bug</name>
    <dbReference type="NCBI Taxonomy" id="30085"/>
    <lineage>
        <taxon>Eukaryota</taxon>
        <taxon>Metazoa</taxon>
        <taxon>Ecdysozoa</taxon>
        <taxon>Arthropoda</taxon>
        <taxon>Hexapoda</taxon>
        <taxon>Insecta</taxon>
        <taxon>Pterygota</taxon>
        <taxon>Neoptera</taxon>
        <taxon>Paraneoptera</taxon>
        <taxon>Hemiptera</taxon>
        <taxon>Heteroptera</taxon>
        <taxon>Panheteroptera</taxon>
        <taxon>Cimicomorpha</taxon>
        <taxon>Miridae</taxon>
        <taxon>Mirini</taxon>
        <taxon>Lygus</taxon>
    </lineage>
</organism>
<accession>A0A0A9YLL7</accession>
<feature type="non-terminal residue" evidence="2">
    <location>
        <position position="1"/>
    </location>
</feature>
<feature type="compositionally biased region" description="Low complexity" evidence="1">
    <location>
        <begin position="1"/>
        <end position="14"/>
    </location>
</feature>